<dbReference type="AlphaFoldDB" id="A0A392UIB7"/>
<proteinExistence type="predicted"/>
<keyword evidence="2" id="KW-1185">Reference proteome</keyword>
<accession>A0A392UIB7</accession>
<reference evidence="1 2" key="1">
    <citation type="journal article" date="2018" name="Front. Plant Sci.">
        <title>Red Clover (Trifolium pratense) and Zigzag Clover (T. medium) - A Picture of Genomic Similarities and Differences.</title>
        <authorList>
            <person name="Dluhosova J."/>
            <person name="Istvanek J."/>
            <person name="Nedelnik J."/>
            <person name="Repkova J."/>
        </authorList>
    </citation>
    <scope>NUCLEOTIDE SEQUENCE [LARGE SCALE GENOMIC DNA]</scope>
    <source>
        <strain evidence="2">cv. 10/8</strain>
        <tissue evidence="1">Leaf</tissue>
    </source>
</reference>
<organism evidence="1 2">
    <name type="scientific">Trifolium medium</name>
    <dbReference type="NCBI Taxonomy" id="97028"/>
    <lineage>
        <taxon>Eukaryota</taxon>
        <taxon>Viridiplantae</taxon>
        <taxon>Streptophyta</taxon>
        <taxon>Embryophyta</taxon>
        <taxon>Tracheophyta</taxon>
        <taxon>Spermatophyta</taxon>
        <taxon>Magnoliopsida</taxon>
        <taxon>eudicotyledons</taxon>
        <taxon>Gunneridae</taxon>
        <taxon>Pentapetalae</taxon>
        <taxon>rosids</taxon>
        <taxon>fabids</taxon>
        <taxon>Fabales</taxon>
        <taxon>Fabaceae</taxon>
        <taxon>Papilionoideae</taxon>
        <taxon>50 kb inversion clade</taxon>
        <taxon>NPAAA clade</taxon>
        <taxon>Hologalegina</taxon>
        <taxon>IRL clade</taxon>
        <taxon>Trifolieae</taxon>
        <taxon>Trifolium</taxon>
    </lineage>
</organism>
<comment type="caution">
    <text evidence="1">The sequence shown here is derived from an EMBL/GenBank/DDBJ whole genome shotgun (WGS) entry which is preliminary data.</text>
</comment>
<dbReference type="Proteomes" id="UP000265520">
    <property type="component" value="Unassembled WGS sequence"/>
</dbReference>
<sequence length="49" mass="4902">MGLAPYGLFVSPPMPPRVASPLASVVFGDGSMILIGFEGGGAPPFLVAL</sequence>
<dbReference type="EMBL" id="LXQA010811879">
    <property type="protein sequence ID" value="MCI72150.1"/>
    <property type="molecule type" value="Genomic_DNA"/>
</dbReference>
<evidence type="ECO:0000313" key="2">
    <source>
        <dbReference type="Proteomes" id="UP000265520"/>
    </source>
</evidence>
<protein>
    <submittedName>
        <fullName evidence="1">Uncharacterized protein</fullName>
    </submittedName>
</protein>
<name>A0A392UIB7_9FABA</name>
<evidence type="ECO:0000313" key="1">
    <source>
        <dbReference type="EMBL" id="MCI72150.1"/>
    </source>
</evidence>